<dbReference type="GO" id="GO:0005886">
    <property type="term" value="C:plasma membrane"/>
    <property type="evidence" value="ECO:0007669"/>
    <property type="project" value="InterPro"/>
</dbReference>
<feature type="transmembrane region" description="Helical" evidence="13">
    <location>
        <begin position="83"/>
        <end position="111"/>
    </location>
</feature>
<dbReference type="Pfam" id="PF06327">
    <property type="entry name" value="Adcy_cons_dom"/>
    <property type="match status" value="1"/>
</dbReference>
<keyword evidence="11 13" id="KW-0472">Membrane</keyword>
<evidence type="ECO:0000256" key="6">
    <source>
        <dbReference type="ARBA" id="ARBA00022723"/>
    </source>
</evidence>
<keyword evidence="8" id="KW-0067">ATP-binding</keyword>
<comment type="subcellular location">
    <subcellularLocation>
        <location evidence="3">Membrane</location>
        <topology evidence="3">Multi-pass membrane protein</topology>
    </subcellularLocation>
</comment>
<dbReference type="GO" id="GO:0046872">
    <property type="term" value="F:metal ion binding"/>
    <property type="evidence" value="ECO:0007669"/>
    <property type="project" value="UniProtKB-KW"/>
</dbReference>
<evidence type="ECO:0000256" key="1">
    <source>
        <dbReference type="ARBA" id="ARBA00001593"/>
    </source>
</evidence>
<comment type="cofactor">
    <cofactor evidence="2">
        <name>Mn(2+)</name>
        <dbReference type="ChEBI" id="CHEBI:29035"/>
    </cofactor>
</comment>
<evidence type="ECO:0000259" key="14">
    <source>
        <dbReference type="PROSITE" id="PS50125"/>
    </source>
</evidence>
<keyword evidence="7" id="KW-0547">Nucleotide-binding</keyword>
<evidence type="ECO:0000256" key="11">
    <source>
        <dbReference type="ARBA" id="ARBA00023136"/>
    </source>
</evidence>
<evidence type="ECO:0000256" key="9">
    <source>
        <dbReference type="ARBA" id="ARBA00022842"/>
    </source>
</evidence>
<dbReference type="SUPFAM" id="SSF55073">
    <property type="entry name" value="Nucleotide cyclase"/>
    <property type="match status" value="1"/>
</dbReference>
<evidence type="ECO:0000256" key="10">
    <source>
        <dbReference type="ARBA" id="ARBA00022989"/>
    </source>
</evidence>
<feature type="non-terminal residue" evidence="15">
    <location>
        <position position="1"/>
    </location>
</feature>
<keyword evidence="6" id="KW-0479">Metal-binding</keyword>
<keyword evidence="16" id="KW-1185">Reference proteome</keyword>
<evidence type="ECO:0000256" key="7">
    <source>
        <dbReference type="ARBA" id="ARBA00022741"/>
    </source>
</evidence>
<dbReference type="InterPro" id="IPR009398">
    <property type="entry name" value="Adcy_conserved_dom"/>
</dbReference>
<dbReference type="InterPro" id="IPR001054">
    <property type="entry name" value="A/G_cyclase"/>
</dbReference>
<name>A0A7K7ESB3_9SYLV</name>
<keyword evidence="9" id="KW-0460">Magnesium</keyword>
<dbReference type="InterPro" id="IPR029787">
    <property type="entry name" value="Nucleotide_cyclase"/>
</dbReference>
<dbReference type="GO" id="GO:0006171">
    <property type="term" value="P:cAMP biosynthetic process"/>
    <property type="evidence" value="ECO:0007669"/>
    <property type="project" value="InterPro"/>
</dbReference>
<sequence>AQEALNPEDEVDEFLSRAIDARSIDQLRKDHVKKFLLTFQTPELEKKYSKKVDDRFGGYVACTLLVFCFICCLQILVFPHSSLMLGVYVSIFILLAAILFICAIYSCVTLFPTALQQLSRSIVQSRARSTGIAVFTILLVFIAAFVNMFSCSRVALRDCAARELNVTPGSVGPCQLRALNFSLGTPGGSCHGDGLACDFPEYFSYSVVLSLLTCSVFLHISSIGKLLLMVGIEATFLLLVEGPHAALFDNADLLVLANALGQKQEGPLGVCAAVLGDGDSLGVSSATPSPYPDAGAAVGSHGSSHLGLCPQATGEKEEMEELQAYNRRLLHNILPKDVAAHFLARERRNDELYYQSCECVAVMFASISNFSEFYVELEANNEGVECLRLLNEIIADFDEVLGQRR</sequence>
<organism evidence="15 16">
    <name type="scientific">Sylvia atricapilla</name>
    <name type="common">blackcap</name>
    <dbReference type="NCBI Taxonomy" id="48155"/>
    <lineage>
        <taxon>Eukaryota</taxon>
        <taxon>Metazoa</taxon>
        <taxon>Chordata</taxon>
        <taxon>Craniata</taxon>
        <taxon>Vertebrata</taxon>
        <taxon>Euteleostomi</taxon>
        <taxon>Archelosauria</taxon>
        <taxon>Archosauria</taxon>
        <taxon>Dinosauria</taxon>
        <taxon>Saurischia</taxon>
        <taxon>Theropoda</taxon>
        <taxon>Coelurosauria</taxon>
        <taxon>Aves</taxon>
        <taxon>Neognathae</taxon>
        <taxon>Neoaves</taxon>
        <taxon>Telluraves</taxon>
        <taxon>Australaves</taxon>
        <taxon>Passeriformes</taxon>
        <taxon>Sylvioidea</taxon>
        <taxon>Sylviidae</taxon>
        <taxon>Sylviinae</taxon>
        <taxon>Sylvia</taxon>
    </lineage>
</organism>
<dbReference type="PANTHER" id="PTHR45627">
    <property type="entry name" value="ADENYLATE CYCLASE TYPE 1"/>
    <property type="match status" value="1"/>
</dbReference>
<dbReference type="EC" id="4.6.1.1" evidence="4"/>
<dbReference type="EMBL" id="VZSL01000112">
    <property type="protein sequence ID" value="NWY48034.1"/>
    <property type="molecule type" value="Genomic_DNA"/>
</dbReference>
<evidence type="ECO:0000256" key="8">
    <source>
        <dbReference type="ARBA" id="ARBA00022840"/>
    </source>
</evidence>
<protein>
    <recommendedName>
        <fullName evidence="4">adenylate cyclase</fullName>
        <ecNumber evidence="4">4.6.1.1</ecNumber>
    </recommendedName>
</protein>
<dbReference type="FunFam" id="3.30.70.1230:FF:000082">
    <property type="entry name" value="Adenylate cyclase type 6"/>
    <property type="match status" value="1"/>
</dbReference>
<evidence type="ECO:0000256" key="4">
    <source>
        <dbReference type="ARBA" id="ARBA00012201"/>
    </source>
</evidence>
<evidence type="ECO:0000256" key="13">
    <source>
        <dbReference type="SAM" id="Phobius"/>
    </source>
</evidence>
<reference evidence="15 16" key="1">
    <citation type="submission" date="2019-09" db="EMBL/GenBank/DDBJ databases">
        <title>Bird 10,000 Genomes (B10K) Project - Family phase.</title>
        <authorList>
            <person name="Zhang G."/>
        </authorList>
    </citation>
    <scope>NUCLEOTIDE SEQUENCE [LARGE SCALE GENOMIC DNA]</scope>
    <source>
        <strain evidence="15">OUT-0013</strain>
        <tissue evidence="15">Blood</tissue>
    </source>
</reference>
<gene>
    <name evidence="15" type="primary">Adcy6_2</name>
    <name evidence="15" type="ORF">SYLATR_R10938</name>
</gene>
<dbReference type="Gene3D" id="3.30.70.1230">
    <property type="entry name" value="Nucleotide cyclase"/>
    <property type="match status" value="1"/>
</dbReference>
<evidence type="ECO:0000256" key="2">
    <source>
        <dbReference type="ARBA" id="ARBA00001936"/>
    </source>
</evidence>
<dbReference type="AlphaFoldDB" id="A0A7K7ESB3"/>
<keyword evidence="12" id="KW-0456">Lyase</keyword>
<accession>A0A7K7ESB3</accession>
<dbReference type="PANTHER" id="PTHR45627:SF11">
    <property type="entry name" value="ADENYLATE CYCLASE TYPE 6"/>
    <property type="match status" value="1"/>
</dbReference>
<proteinExistence type="predicted"/>
<dbReference type="GO" id="GO:0035556">
    <property type="term" value="P:intracellular signal transduction"/>
    <property type="evidence" value="ECO:0007669"/>
    <property type="project" value="InterPro"/>
</dbReference>
<comment type="caution">
    <text evidence="15">The sequence shown here is derived from an EMBL/GenBank/DDBJ whole genome shotgun (WGS) entry which is preliminary data.</text>
</comment>
<feature type="non-terminal residue" evidence="15">
    <location>
        <position position="405"/>
    </location>
</feature>
<feature type="transmembrane region" description="Helical" evidence="13">
    <location>
        <begin position="56"/>
        <end position="77"/>
    </location>
</feature>
<dbReference type="GO" id="GO:0005524">
    <property type="term" value="F:ATP binding"/>
    <property type="evidence" value="ECO:0007669"/>
    <property type="project" value="UniProtKB-KW"/>
</dbReference>
<feature type="domain" description="Guanylate cyclase" evidence="14">
    <location>
        <begin position="361"/>
        <end position="405"/>
    </location>
</feature>
<dbReference type="GO" id="GO:0007189">
    <property type="term" value="P:adenylate cyclase-activating G protein-coupled receptor signaling pathway"/>
    <property type="evidence" value="ECO:0007669"/>
    <property type="project" value="TreeGrafter"/>
</dbReference>
<keyword evidence="5 13" id="KW-0812">Transmembrane</keyword>
<comment type="catalytic activity">
    <reaction evidence="1">
        <text>ATP = 3',5'-cyclic AMP + diphosphate</text>
        <dbReference type="Rhea" id="RHEA:15389"/>
        <dbReference type="ChEBI" id="CHEBI:30616"/>
        <dbReference type="ChEBI" id="CHEBI:33019"/>
        <dbReference type="ChEBI" id="CHEBI:58165"/>
        <dbReference type="EC" id="4.6.1.1"/>
    </reaction>
</comment>
<evidence type="ECO:0000313" key="15">
    <source>
        <dbReference type="EMBL" id="NWY48034.1"/>
    </source>
</evidence>
<evidence type="ECO:0000256" key="12">
    <source>
        <dbReference type="ARBA" id="ARBA00023239"/>
    </source>
</evidence>
<dbReference type="Proteomes" id="UP000573818">
    <property type="component" value="Unassembled WGS sequence"/>
</dbReference>
<keyword evidence="10 13" id="KW-1133">Transmembrane helix</keyword>
<evidence type="ECO:0000256" key="3">
    <source>
        <dbReference type="ARBA" id="ARBA00004141"/>
    </source>
</evidence>
<feature type="transmembrane region" description="Helical" evidence="13">
    <location>
        <begin position="132"/>
        <end position="156"/>
    </location>
</feature>
<dbReference type="GO" id="GO:0004016">
    <property type="term" value="F:adenylate cyclase activity"/>
    <property type="evidence" value="ECO:0007669"/>
    <property type="project" value="UniProtKB-EC"/>
</dbReference>
<dbReference type="Pfam" id="PF00211">
    <property type="entry name" value="Guanylate_cyc"/>
    <property type="match status" value="1"/>
</dbReference>
<evidence type="ECO:0000256" key="5">
    <source>
        <dbReference type="ARBA" id="ARBA00022692"/>
    </source>
</evidence>
<dbReference type="PROSITE" id="PS50125">
    <property type="entry name" value="GUANYLATE_CYCLASE_2"/>
    <property type="match status" value="1"/>
</dbReference>
<evidence type="ECO:0000313" key="16">
    <source>
        <dbReference type="Proteomes" id="UP000573818"/>
    </source>
</evidence>